<dbReference type="EMBL" id="LRGB01001581">
    <property type="protein sequence ID" value="KZS11260.1"/>
    <property type="molecule type" value="Genomic_DNA"/>
</dbReference>
<evidence type="ECO:0000256" key="6">
    <source>
        <dbReference type="SAM" id="MobiDB-lite"/>
    </source>
</evidence>
<feature type="compositionally biased region" description="Low complexity" evidence="6">
    <location>
        <begin position="514"/>
        <end position="524"/>
    </location>
</feature>
<feature type="region of interest" description="Disordered" evidence="6">
    <location>
        <begin position="198"/>
        <end position="315"/>
    </location>
</feature>
<dbReference type="GO" id="GO:0016324">
    <property type="term" value="C:apical plasma membrane"/>
    <property type="evidence" value="ECO:0007669"/>
    <property type="project" value="TreeGrafter"/>
</dbReference>
<dbReference type="GO" id="GO:0051015">
    <property type="term" value="F:actin filament binding"/>
    <property type="evidence" value="ECO:0007669"/>
    <property type="project" value="InterPro"/>
</dbReference>
<feature type="region of interest" description="Disordered" evidence="6">
    <location>
        <begin position="36"/>
        <end position="87"/>
    </location>
</feature>
<dbReference type="PANTHER" id="PTHR15012">
    <property type="entry name" value="APICAL PROTEIN/SHROOM-RELATED"/>
    <property type="match status" value="1"/>
</dbReference>
<evidence type="ECO:0000256" key="1">
    <source>
        <dbReference type="ARBA" id="ARBA00004245"/>
    </source>
</evidence>
<feature type="compositionally biased region" description="Pro residues" evidence="6">
    <location>
        <begin position="52"/>
        <end position="66"/>
    </location>
</feature>
<feature type="region of interest" description="Disordered" evidence="6">
    <location>
        <begin position="467"/>
        <end position="546"/>
    </location>
</feature>
<keyword evidence="3" id="KW-0963">Cytoplasm</keyword>
<dbReference type="InterPro" id="IPR027685">
    <property type="entry name" value="Shroom_fam"/>
</dbReference>
<dbReference type="GO" id="GO:0030864">
    <property type="term" value="C:cortical actin cytoskeleton"/>
    <property type="evidence" value="ECO:0007669"/>
    <property type="project" value="TreeGrafter"/>
</dbReference>
<dbReference type="GO" id="GO:0000902">
    <property type="term" value="P:cell morphogenesis"/>
    <property type="evidence" value="ECO:0007669"/>
    <property type="project" value="TreeGrafter"/>
</dbReference>
<dbReference type="PROSITE" id="PS51307">
    <property type="entry name" value="ASD2"/>
    <property type="match status" value="1"/>
</dbReference>
<keyword evidence="9" id="KW-1185">Reference proteome</keyword>
<gene>
    <name evidence="8" type="ORF">APZ42_024017</name>
</gene>
<evidence type="ECO:0000256" key="4">
    <source>
        <dbReference type="ARBA" id="ARBA00023212"/>
    </source>
</evidence>
<feature type="compositionally biased region" description="Pro residues" evidence="6">
    <location>
        <begin position="214"/>
        <end position="232"/>
    </location>
</feature>
<feature type="region of interest" description="Disordered" evidence="6">
    <location>
        <begin position="148"/>
        <end position="185"/>
    </location>
</feature>
<evidence type="ECO:0000313" key="9">
    <source>
        <dbReference type="Proteomes" id="UP000076858"/>
    </source>
</evidence>
<comment type="caution">
    <text evidence="8">The sequence shown here is derived from an EMBL/GenBank/DDBJ whole genome shotgun (WGS) entry which is preliminary data.</text>
</comment>
<dbReference type="Pfam" id="PF08687">
    <property type="entry name" value="ASD2"/>
    <property type="match status" value="1"/>
</dbReference>
<dbReference type="Proteomes" id="UP000076858">
    <property type="component" value="Unassembled WGS sequence"/>
</dbReference>
<evidence type="ECO:0000256" key="5">
    <source>
        <dbReference type="SAM" id="Coils"/>
    </source>
</evidence>
<proteinExistence type="inferred from homology"/>
<feature type="region of interest" description="Disordered" evidence="6">
    <location>
        <begin position="600"/>
        <end position="645"/>
    </location>
</feature>
<feature type="compositionally biased region" description="Low complexity" evidence="6">
    <location>
        <begin position="67"/>
        <end position="86"/>
    </location>
</feature>
<dbReference type="GO" id="GO:0007015">
    <property type="term" value="P:actin filament organization"/>
    <property type="evidence" value="ECO:0007669"/>
    <property type="project" value="TreeGrafter"/>
</dbReference>
<dbReference type="Gene3D" id="6.10.250.3120">
    <property type="match status" value="1"/>
</dbReference>
<feature type="domain" description="ASD2" evidence="7">
    <location>
        <begin position="574"/>
        <end position="876"/>
    </location>
</feature>
<comment type="subcellular location">
    <subcellularLocation>
        <location evidence="1">Cytoplasm</location>
        <location evidence="1">Cytoskeleton</location>
    </subcellularLocation>
</comment>
<feature type="compositionally biased region" description="Low complexity" evidence="6">
    <location>
        <begin position="612"/>
        <end position="642"/>
    </location>
</feature>
<reference evidence="8 9" key="1">
    <citation type="submission" date="2016-03" db="EMBL/GenBank/DDBJ databases">
        <title>EvidentialGene: Evidence-directed Construction of Genes on Genomes.</title>
        <authorList>
            <person name="Gilbert D.G."/>
            <person name="Choi J.-H."/>
            <person name="Mockaitis K."/>
            <person name="Colbourne J."/>
            <person name="Pfrender M."/>
        </authorList>
    </citation>
    <scope>NUCLEOTIDE SEQUENCE [LARGE SCALE GENOMIC DNA]</scope>
    <source>
        <strain evidence="8 9">Xinb3</strain>
        <tissue evidence="8">Complete organism</tissue>
    </source>
</reference>
<dbReference type="GO" id="GO:0005912">
    <property type="term" value="C:adherens junction"/>
    <property type="evidence" value="ECO:0007669"/>
    <property type="project" value="TreeGrafter"/>
</dbReference>
<dbReference type="GO" id="GO:0043296">
    <property type="term" value="C:apical junction complex"/>
    <property type="evidence" value="ECO:0007669"/>
    <property type="project" value="TreeGrafter"/>
</dbReference>
<feature type="compositionally biased region" description="Pro residues" evidence="6">
    <location>
        <begin position="525"/>
        <end position="538"/>
    </location>
</feature>
<feature type="coiled-coil region" evidence="5">
    <location>
        <begin position="793"/>
        <end position="823"/>
    </location>
</feature>
<organism evidence="8 9">
    <name type="scientific">Daphnia magna</name>
    <dbReference type="NCBI Taxonomy" id="35525"/>
    <lineage>
        <taxon>Eukaryota</taxon>
        <taxon>Metazoa</taxon>
        <taxon>Ecdysozoa</taxon>
        <taxon>Arthropoda</taxon>
        <taxon>Crustacea</taxon>
        <taxon>Branchiopoda</taxon>
        <taxon>Diplostraca</taxon>
        <taxon>Cladocera</taxon>
        <taxon>Anomopoda</taxon>
        <taxon>Daphniidae</taxon>
        <taxon>Daphnia</taxon>
    </lineage>
</organism>
<feature type="compositionally biased region" description="Low complexity" evidence="6">
    <location>
        <begin position="36"/>
        <end position="51"/>
    </location>
</feature>
<name>A0A164UDD4_9CRUS</name>
<keyword evidence="4" id="KW-0206">Cytoskeleton</keyword>
<evidence type="ECO:0000313" key="8">
    <source>
        <dbReference type="EMBL" id="KZS11260.1"/>
    </source>
</evidence>
<dbReference type="OrthoDB" id="10063560at2759"/>
<keyword evidence="5" id="KW-0175">Coiled coil</keyword>
<comment type="similarity">
    <text evidence="2">Belongs to the shroom family.</text>
</comment>
<dbReference type="PANTHER" id="PTHR15012:SF32">
    <property type="entry name" value="PROTEIN SHROOM"/>
    <property type="match status" value="1"/>
</dbReference>
<evidence type="ECO:0000256" key="2">
    <source>
        <dbReference type="ARBA" id="ARBA00006469"/>
    </source>
</evidence>
<feature type="coiled-coil region" evidence="5">
    <location>
        <begin position="699"/>
        <end position="735"/>
    </location>
</feature>
<sequence>MFQPQQQQSGSDYSRINYHPVRAMMPIPADIVVNNNNVNNGGRPRPVIGAKPIPPPKPFPRPPPSVRPRAALPPQSTPRPSCSSSSLRVAINQRRPLTCVNDMALNPLYMCSSNAALVAVESGGLLPPAASRKSHLNDVVVVPMMANNNINNNRPERGLIPPERPPKKPHLRAGGSTGGISPDQEMRRIEASVQELMTLNQQQQQQQQSRQVVAPPPLPTTRKPPAPDPPVSPHQRPSGPATSPVTDMQVVRSASPDLPPPPPPTIDRADEEVADCEDPLPPPPPHVVLMDDLPSTTETTLDDQTPSPTPTPTALPVAQLASTYHHESYMAHRKGHHSPNGGYHRRSADNLLESSMTSHAWEKHYNVRQGSSAATTLIFSSAEALHIQPNPAECSIQESSKLTPPPLVESKSTYISELTIQTSAVPQAETLSVAQQPDARPTTPQHTYRSLMNAKAERFNYLRQVSEGRPYPSTSSSSTGNSKLSDPGPPKSLMDLNLSRAAGGVHQRSHSDSDSPSSASASILPPKPPVPPKVAPPPRPKRPEEVECDQLSKDLINHLLPSDSRLHALLSVPDPAQAAACLRTEGLLEVTPPAASSLFLQVTTPTPPPATTPTSPEHSSAASPQPPLTSHTTSSTSPKSNSCAPLPATSAYFTTSEPRAKLLTRYHSNHILNGLDGNGSTGGMQYGRNGDPVDSELLIKKKEELVSRLARKLDVLRLEREAIQEEVEANELLGRSVTSRVACVATPAETNKVFLHVAEVDKITALLLALAGRLARAQNALHSLPNEIEAQEKMVLEGKRDKLLEQLEEAKRLKENIDRRSRQVSGLLSKYLTEEEFADYSHFVTMKAKLVIDQREIDEKIKLGDEQLAALRETLHFRPRV</sequence>
<dbReference type="STRING" id="35525.A0A164UDD4"/>
<accession>A0A164UDD4</accession>
<dbReference type="AlphaFoldDB" id="A0A164UDD4"/>
<dbReference type="InterPro" id="IPR014799">
    <property type="entry name" value="ASD2_dom"/>
</dbReference>
<feature type="region of interest" description="Disordered" evidence="6">
    <location>
        <begin position="328"/>
        <end position="347"/>
    </location>
</feature>
<evidence type="ECO:0000256" key="3">
    <source>
        <dbReference type="ARBA" id="ARBA00022490"/>
    </source>
</evidence>
<protein>
    <recommendedName>
        <fullName evidence="7">ASD2 domain-containing protein</fullName>
    </recommendedName>
</protein>
<evidence type="ECO:0000259" key="7">
    <source>
        <dbReference type="PROSITE" id="PS51307"/>
    </source>
</evidence>
<feature type="compositionally biased region" description="Acidic residues" evidence="6">
    <location>
        <begin position="269"/>
        <end position="278"/>
    </location>
</feature>